<evidence type="ECO:0000256" key="4">
    <source>
        <dbReference type="ARBA" id="ARBA00022723"/>
    </source>
</evidence>
<evidence type="ECO:0000256" key="7">
    <source>
        <dbReference type="ARBA" id="ARBA00023004"/>
    </source>
</evidence>
<evidence type="ECO:0000256" key="6">
    <source>
        <dbReference type="ARBA" id="ARBA00023002"/>
    </source>
</evidence>
<evidence type="ECO:0000256" key="10">
    <source>
        <dbReference type="SAM" id="MobiDB-lite"/>
    </source>
</evidence>
<protein>
    <submittedName>
        <fullName evidence="13">Ferredoxin reductase</fullName>
    </submittedName>
</protein>
<sequence length="395" mass="42880">MATPLRPSHYLELVHPLWGTHHLQARVESVWDETSDARTLTLRPGRGFRAHRAGQHVRVGVVIGGRRMTRTYSISSSPDRADGCFTITVKTFEDARVSRYLVREAAPGTLLSIGQPQGDFRLPDATPVRPLFITAGSGITPIMSMLRTFALRRAMPDAVHIHYAPHARDVIFGAELERLAKAEPQYRLHTIFTRDAPRTTSAVAEPTRDVTGTTSAVAESARSVAEPTSAVAEPTRGVAETTRDATRRARHFSEHQLEHLCPDWHTRDVWACGPQSLLDALGAHFARAGRAAHFHVERFTAKLAELPADAAGGTVRFCKSGVEARADGKKALLRVAEDAGIAAPHGCRMGVCHTCDATLIAGSVRDLRSGLELDEPGTRVQLCVAAAAGNVEIEL</sequence>
<evidence type="ECO:0000259" key="11">
    <source>
        <dbReference type="PROSITE" id="PS51085"/>
    </source>
</evidence>
<feature type="region of interest" description="Disordered" evidence="10">
    <location>
        <begin position="199"/>
        <end position="246"/>
    </location>
</feature>
<dbReference type="SUPFAM" id="SSF54292">
    <property type="entry name" value="2Fe-2S ferredoxin-like"/>
    <property type="match status" value="1"/>
</dbReference>
<dbReference type="PANTHER" id="PTHR47354">
    <property type="entry name" value="NADH OXIDOREDUCTASE HCR"/>
    <property type="match status" value="1"/>
</dbReference>
<dbReference type="Gene3D" id="3.40.50.80">
    <property type="entry name" value="Nucleotide-binding domain of ferredoxin-NADP reductase (FNR) module"/>
    <property type="match status" value="1"/>
</dbReference>
<dbReference type="InterPro" id="IPR039261">
    <property type="entry name" value="FNR_nucleotide-bd"/>
</dbReference>
<dbReference type="Pfam" id="PF00175">
    <property type="entry name" value="NAD_binding_1"/>
    <property type="match status" value="1"/>
</dbReference>
<comment type="similarity">
    <text evidence="9">In the N-terminal section; belongs to the FAD-binding oxidoreductase type 6 family.</text>
</comment>
<evidence type="ECO:0000256" key="1">
    <source>
        <dbReference type="ARBA" id="ARBA00001974"/>
    </source>
</evidence>
<dbReference type="PROSITE" id="PS51085">
    <property type="entry name" value="2FE2S_FER_2"/>
    <property type="match status" value="1"/>
</dbReference>
<evidence type="ECO:0000256" key="2">
    <source>
        <dbReference type="ARBA" id="ARBA00022630"/>
    </source>
</evidence>
<dbReference type="Gene3D" id="2.40.30.10">
    <property type="entry name" value="Translation factors"/>
    <property type="match status" value="1"/>
</dbReference>
<dbReference type="CDD" id="cd06216">
    <property type="entry name" value="FNR_iron_sulfur_binding_2"/>
    <property type="match status" value="1"/>
</dbReference>
<comment type="cofactor">
    <cofactor evidence="1">
        <name>FAD</name>
        <dbReference type="ChEBI" id="CHEBI:57692"/>
    </cofactor>
</comment>
<dbReference type="Proteomes" id="UP001370348">
    <property type="component" value="Chromosome"/>
</dbReference>
<feature type="compositionally biased region" description="Low complexity" evidence="10">
    <location>
        <begin position="215"/>
        <end position="226"/>
    </location>
</feature>
<keyword evidence="2" id="KW-0285">Flavoprotein</keyword>
<proteinExistence type="inferred from homology"/>
<dbReference type="RefSeq" id="WP_394823009.1">
    <property type="nucleotide sequence ID" value="NZ_CP089984.1"/>
</dbReference>
<dbReference type="Pfam" id="PF00111">
    <property type="entry name" value="Fer2"/>
    <property type="match status" value="1"/>
</dbReference>
<evidence type="ECO:0000256" key="5">
    <source>
        <dbReference type="ARBA" id="ARBA00022827"/>
    </source>
</evidence>
<dbReference type="CDD" id="cd00207">
    <property type="entry name" value="fer2"/>
    <property type="match status" value="1"/>
</dbReference>
<dbReference type="InterPro" id="IPR017938">
    <property type="entry name" value="Riboflavin_synthase-like_b-brl"/>
</dbReference>
<dbReference type="PANTHER" id="PTHR47354:SF6">
    <property type="entry name" value="NADH OXIDOREDUCTASE HCR"/>
    <property type="match status" value="1"/>
</dbReference>
<dbReference type="PRINTS" id="PR00410">
    <property type="entry name" value="PHEHYDRXLASE"/>
</dbReference>
<dbReference type="SUPFAM" id="SSF63380">
    <property type="entry name" value="Riboflavin synthase domain-like"/>
    <property type="match status" value="1"/>
</dbReference>
<evidence type="ECO:0000256" key="9">
    <source>
        <dbReference type="ARBA" id="ARBA00061434"/>
    </source>
</evidence>
<dbReference type="InterPro" id="IPR008333">
    <property type="entry name" value="Cbr1-like_FAD-bd_dom"/>
</dbReference>
<accession>A0ABZ2LRM9</accession>
<keyword evidence="4" id="KW-0479">Metal-binding</keyword>
<dbReference type="InterPro" id="IPR012675">
    <property type="entry name" value="Beta-grasp_dom_sf"/>
</dbReference>
<organism evidence="13 14">
    <name type="scientific">Pendulispora albinea</name>
    <dbReference type="NCBI Taxonomy" id="2741071"/>
    <lineage>
        <taxon>Bacteria</taxon>
        <taxon>Pseudomonadati</taxon>
        <taxon>Myxococcota</taxon>
        <taxon>Myxococcia</taxon>
        <taxon>Myxococcales</taxon>
        <taxon>Sorangiineae</taxon>
        <taxon>Pendulisporaceae</taxon>
        <taxon>Pendulispora</taxon>
    </lineage>
</organism>
<dbReference type="InterPro" id="IPR001041">
    <property type="entry name" value="2Fe-2S_ferredoxin-type"/>
</dbReference>
<dbReference type="InterPro" id="IPR017927">
    <property type="entry name" value="FAD-bd_FR_type"/>
</dbReference>
<dbReference type="InterPro" id="IPR036010">
    <property type="entry name" value="2Fe-2S_ferredoxin-like_sf"/>
</dbReference>
<keyword evidence="6" id="KW-0560">Oxidoreductase</keyword>
<dbReference type="InterPro" id="IPR001433">
    <property type="entry name" value="OxRdtase_FAD/NAD-bd"/>
</dbReference>
<name>A0ABZ2LRM9_9BACT</name>
<evidence type="ECO:0000256" key="3">
    <source>
        <dbReference type="ARBA" id="ARBA00022714"/>
    </source>
</evidence>
<evidence type="ECO:0000313" key="14">
    <source>
        <dbReference type="Proteomes" id="UP001370348"/>
    </source>
</evidence>
<evidence type="ECO:0000259" key="12">
    <source>
        <dbReference type="PROSITE" id="PS51384"/>
    </source>
</evidence>
<feature type="domain" description="2Fe-2S ferredoxin-type" evidence="11">
    <location>
        <begin position="313"/>
        <end position="395"/>
    </location>
</feature>
<dbReference type="Pfam" id="PF00970">
    <property type="entry name" value="FAD_binding_6"/>
    <property type="match status" value="1"/>
</dbReference>
<dbReference type="PROSITE" id="PS51384">
    <property type="entry name" value="FAD_FR"/>
    <property type="match status" value="1"/>
</dbReference>
<dbReference type="EMBL" id="CP089984">
    <property type="protein sequence ID" value="WXB13385.1"/>
    <property type="molecule type" value="Genomic_DNA"/>
</dbReference>
<gene>
    <name evidence="13" type="ORF">LZC94_36775</name>
</gene>
<dbReference type="Gene3D" id="3.10.20.30">
    <property type="match status" value="1"/>
</dbReference>
<keyword evidence="5" id="KW-0274">FAD</keyword>
<evidence type="ECO:0000256" key="8">
    <source>
        <dbReference type="ARBA" id="ARBA00023014"/>
    </source>
</evidence>
<dbReference type="InterPro" id="IPR050415">
    <property type="entry name" value="MRET"/>
</dbReference>
<reference evidence="13 14" key="1">
    <citation type="submission" date="2021-12" db="EMBL/GenBank/DDBJ databases">
        <title>Discovery of the Pendulisporaceae a myxobacterial family with distinct sporulation behavior and unique specialized metabolism.</title>
        <authorList>
            <person name="Garcia R."/>
            <person name="Popoff A."/>
            <person name="Bader C.D."/>
            <person name="Loehr J."/>
            <person name="Walesch S."/>
            <person name="Walt C."/>
            <person name="Boldt J."/>
            <person name="Bunk B."/>
            <person name="Haeckl F.J.F.P.J."/>
            <person name="Gunesch A.P."/>
            <person name="Birkelbach J."/>
            <person name="Nuebel U."/>
            <person name="Pietschmann T."/>
            <person name="Bach T."/>
            <person name="Mueller R."/>
        </authorList>
    </citation>
    <scope>NUCLEOTIDE SEQUENCE [LARGE SCALE GENOMIC DNA]</scope>
    <source>
        <strain evidence="13 14">MSr11954</strain>
    </source>
</reference>
<keyword evidence="14" id="KW-1185">Reference proteome</keyword>
<keyword evidence="3" id="KW-0001">2Fe-2S</keyword>
<evidence type="ECO:0000313" key="13">
    <source>
        <dbReference type="EMBL" id="WXB13385.1"/>
    </source>
</evidence>
<feature type="domain" description="FAD-binding FR-type" evidence="12">
    <location>
        <begin position="20"/>
        <end position="123"/>
    </location>
</feature>
<keyword evidence="7" id="KW-0408">Iron</keyword>
<dbReference type="SUPFAM" id="SSF52343">
    <property type="entry name" value="Ferredoxin reductase-like, C-terminal NADP-linked domain"/>
    <property type="match status" value="1"/>
</dbReference>
<keyword evidence="8" id="KW-0411">Iron-sulfur</keyword>